<reference evidence="2 3" key="1">
    <citation type="submission" date="2020-03" db="EMBL/GenBank/DDBJ databases">
        <title>Bradyrhizobium diversity isolated from nodules of Muelleranthus trifoliolatus.</title>
        <authorList>
            <person name="Klepa M."/>
            <person name="Helene L."/>
            <person name="Hungria M."/>
        </authorList>
    </citation>
    <scope>NUCLEOTIDE SEQUENCE [LARGE SCALE GENOMIC DNA]</scope>
    <source>
        <strain evidence="2 3">WSM 1744</strain>
    </source>
</reference>
<dbReference type="EMBL" id="JAAVLW010000014">
    <property type="protein sequence ID" value="NOJ50725.1"/>
    <property type="molecule type" value="Genomic_DNA"/>
</dbReference>
<gene>
    <name evidence="2" type="ORF">HCN50_31595</name>
</gene>
<accession>A0A7Y4HAL8</accession>
<proteinExistence type="predicted"/>
<dbReference type="RefSeq" id="WP_171713724.1">
    <property type="nucleotide sequence ID" value="NZ_JAAVLW010000014.1"/>
</dbReference>
<keyword evidence="3" id="KW-1185">Reference proteome</keyword>
<sequence>MHQLAVIDGTPSERRLRHVGMTAEFGDLAENLVVLHREELGNLGGQHRMAGSSYHDLPTEGKPSADGAGLHRRQP</sequence>
<dbReference type="AlphaFoldDB" id="A0A7Y4HAL8"/>
<evidence type="ECO:0000313" key="3">
    <source>
        <dbReference type="Proteomes" id="UP000528734"/>
    </source>
</evidence>
<feature type="region of interest" description="Disordered" evidence="1">
    <location>
        <begin position="44"/>
        <end position="75"/>
    </location>
</feature>
<organism evidence="2 3">
    <name type="scientific">Bradyrhizobium archetypum</name>
    <dbReference type="NCBI Taxonomy" id="2721160"/>
    <lineage>
        <taxon>Bacteria</taxon>
        <taxon>Pseudomonadati</taxon>
        <taxon>Pseudomonadota</taxon>
        <taxon>Alphaproteobacteria</taxon>
        <taxon>Hyphomicrobiales</taxon>
        <taxon>Nitrobacteraceae</taxon>
        <taxon>Bradyrhizobium</taxon>
    </lineage>
</organism>
<dbReference type="Proteomes" id="UP000528734">
    <property type="component" value="Unassembled WGS sequence"/>
</dbReference>
<comment type="caution">
    <text evidence="2">The sequence shown here is derived from an EMBL/GenBank/DDBJ whole genome shotgun (WGS) entry which is preliminary data.</text>
</comment>
<protein>
    <submittedName>
        <fullName evidence="2">Uncharacterized protein</fullName>
    </submittedName>
</protein>
<evidence type="ECO:0000313" key="2">
    <source>
        <dbReference type="EMBL" id="NOJ50725.1"/>
    </source>
</evidence>
<name>A0A7Y4HAL8_9BRAD</name>
<evidence type="ECO:0000256" key="1">
    <source>
        <dbReference type="SAM" id="MobiDB-lite"/>
    </source>
</evidence>